<evidence type="ECO:0000256" key="1">
    <source>
        <dbReference type="SAM" id="Phobius"/>
    </source>
</evidence>
<reference evidence="2 3" key="1">
    <citation type="submission" date="2019-01" db="EMBL/GenBank/DDBJ databases">
        <authorList>
            <consortium name="Pathogen Informatics"/>
        </authorList>
    </citation>
    <scope>NUCLEOTIDE SEQUENCE [LARGE SCALE GENOMIC DNA]</scope>
    <source>
        <strain evidence="2 3">NCTC10142</strain>
        <plasmid evidence="3">7</plasmid>
    </source>
</reference>
<dbReference type="RefSeq" id="WP_223216285.1">
    <property type="nucleotide sequence ID" value="NZ_LR214980.1"/>
</dbReference>
<geneLocation type="plasmid" evidence="2 3">
    <name>7</name>
</geneLocation>
<dbReference type="AlphaFoldDB" id="A0A449AH58"/>
<accession>A0A449AH58</accession>
<feature type="transmembrane region" description="Helical" evidence="1">
    <location>
        <begin position="12"/>
        <end position="30"/>
    </location>
</feature>
<evidence type="ECO:0000313" key="2">
    <source>
        <dbReference type="EMBL" id="VEU64308.1"/>
    </source>
</evidence>
<keyword evidence="1" id="KW-0812">Transmembrane</keyword>
<keyword evidence="2" id="KW-0614">Plasmid</keyword>
<keyword evidence="1" id="KW-1133">Transmembrane helix</keyword>
<dbReference type="EMBL" id="LR214980">
    <property type="protein sequence ID" value="VEU64308.1"/>
    <property type="molecule type" value="Genomic_DNA"/>
</dbReference>
<evidence type="ECO:0000313" key="3">
    <source>
        <dbReference type="Proteomes" id="UP000289506"/>
    </source>
</evidence>
<gene>
    <name evidence="2" type="ORF">NCTC10142_00044</name>
</gene>
<keyword evidence="1" id="KW-0472">Membrane</keyword>
<sequence>MKGKFKKIVGYFMLASIISSLLTSSIYYYIHYKKTINQINESHENVLTEYKNLNKTNILDIQDESDINLYFHHMEYKLFTT</sequence>
<dbReference type="Proteomes" id="UP000289506">
    <property type="component" value="Plasmid 7"/>
</dbReference>
<protein>
    <submittedName>
        <fullName evidence="2">Uncharacterized protein</fullName>
    </submittedName>
</protein>
<proteinExistence type="predicted"/>
<organism evidence="2 3">
    <name type="scientific">Mycoplasmopsis cynos</name>
    <dbReference type="NCBI Taxonomy" id="171284"/>
    <lineage>
        <taxon>Bacteria</taxon>
        <taxon>Bacillati</taxon>
        <taxon>Mycoplasmatota</taxon>
        <taxon>Mycoplasmoidales</taxon>
        <taxon>Metamycoplasmataceae</taxon>
        <taxon>Mycoplasmopsis</taxon>
    </lineage>
</organism>
<name>A0A449AH58_9BACT</name>